<evidence type="ECO:0000256" key="7">
    <source>
        <dbReference type="SAM" id="Phobius"/>
    </source>
</evidence>
<evidence type="ECO:0000256" key="6">
    <source>
        <dbReference type="ARBA" id="ARBA00023136"/>
    </source>
</evidence>
<dbReference type="PROSITE" id="PS00211">
    <property type="entry name" value="ABC_TRANSPORTER_1"/>
    <property type="match status" value="1"/>
</dbReference>
<dbReference type="InterPro" id="IPR039421">
    <property type="entry name" value="Type_1_exporter"/>
</dbReference>
<feature type="transmembrane region" description="Helical" evidence="7">
    <location>
        <begin position="125"/>
        <end position="144"/>
    </location>
</feature>
<dbReference type="Proteomes" id="UP000234331">
    <property type="component" value="Unassembled WGS sequence"/>
</dbReference>
<evidence type="ECO:0000256" key="3">
    <source>
        <dbReference type="ARBA" id="ARBA00022741"/>
    </source>
</evidence>
<dbReference type="EC" id="3.6.3.-" evidence="10"/>
<keyword evidence="4 10" id="KW-0067">ATP-binding</keyword>
<feature type="transmembrane region" description="Helical" evidence="7">
    <location>
        <begin position="267"/>
        <end position="291"/>
    </location>
</feature>
<evidence type="ECO:0000256" key="2">
    <source>
        <dbReference type="ARBA" id="ARBA00022692"/>
    </source>
</evidence>
<feature type="transmembrane region" description="Helical" evidence="7">
    <location>
        <begin position="12"/>
        <end position="35"/>
    </location>
</feature>
<evidence type="ECO:0000256" key="4">
    <source>
        <dbReference type="ARBA" id="ARBA00022840"/>
    </source>
</evidence>
<protein>
    <submittedName>
        <fullName evidence="10">Putative antibiotic ABC transporter ATP-binding protein</fullName>
        <ecNumber evidence="10">3.6.3.-</ecNumber>
    </submittedName>
</protein>
<dbReference type="Pfam" id="PF00005">
    <property type="entry name" value="ABC_tran"/>
    <property type="match status" value="1"/>
</dbReference>
<dbReference type="SMART" id="SM00382">
    <property type="entry name" value="AAA"/>
    <property type="match status" value="1"/>
</dbReference>
<dbReference type="AlphaFoldDB" id="A0A2I2KUL1"/>
<keyword evidence="2 7" id="KW-0812">Transmembrane</keyword>
<keyword evidence="10" id="KW-0378">Hydrolase</keyword>
<comment type="subcellular location">
    <subcellularLocation>
        <location evidence="1">Cell membrane</location>
        <topology evidence="1">Multi-pass membrane protein</topology>
    </subcellularLocation>
</comment>
<feature type="transmembrane region" description="Helical" evidence="7">
    <location>
        <begin position="156"/>
        <end position="175"/>
    </location>
</feature>
<dbReference type="GO" id="GO:0005524">
    <property type="term" value="F:ATP binding"/>
    <property type="evidence" value="ECO:0007669"/>
    <property type="project" value="UniProtKB-KW"/>
</dbReference>
<keyword evidence="3" id="KW-0547">Nucleotide-binding</keyword>
<gene>
    <name evidence="10" type="ORF">FRACA_320047</name>
</gene>
<organism evidence="10 11">
    <name type="scientific">Frankia canadensis</name>
    <dbReference type="NCBI Taxonomy" id="1836972"/>
    <lineage>
        <taxon>Bacteria</taxon>
        <taxon>Bacillati</taxon>
        <taxon>Actinomycetota</taxon>
        <taxon>Actinomycetes</taxon>
        <taxon>Frankiales</taxon>
        <taxon>Frankiaceae</taxon>
        <taxon>Frankia</taxon>
    </lineage>
</organism>
<dbReference type="PROSITE" id="PS50929">
    <property type="entry name" value="ABC_TM1F"/>
    <property type="match status" value="1"/>
</dbReference>
<dbReference type="EMBL" id="FZMO01000246">
    <property type="protein sequence ID" value="SNQ49348.1"/>
    <property type="molecule type" value="Genomic_DNA"/>
</dbReference>
<name>A0A2I2KUL1_9ACTN</name>
<dbReference type="InterPro" id="IPR027417">
    <property type="entry name" value="P-loop_NTPase"/>
</dbReference>
<feature type="domain" description="ABC transmembrane type-1" evidence="9">
    <location>
        <begin position="13"/>
        <end position="298"/>
    </location>
</feature>
<dbReference type="CDD" id="cd03228">
    <property type="entry name" value="ABCC_MRP_Like"/>
    <property type="match status" value="1"/>
</dbReference>
<evidence type="ECO:0000256" key="5">
    <source>
        <dbReference type="ARBA" id="ARBA00022989"/>
    </source>
</evidence>
<sequence>MVDGSRAHGRPALFATVAGVVNGITMVLGAAAIGWATDHLIIPALAGQPVPAGTWWAAAGAILGVSLLRWITIVVRGVATGHVQYGSQARIRRALARRYLDLDLSWHRRHPPGRLVATAVTDVEALWLPMVMFYFAAGMAIMLVVTTTEMFLRDTAFGLVGLVLVAAVLGLNLLYQRLLADRAALAARRRGEFAALALESVEGGQVVRTLGVADRERARVGAAADRLRAATTSMGAVSSLFDPLLELLPALAILAVLAVGAQRVQAGALSVGALVEIVYLLLTIAIPLSVISRFLGMLPVSAAGRARAGEVLTRAEVVERGAATLTGSGPLALRARRLGLVRGDTRLLAGIDLDVRAGEILALVGATGAGKSTLVDLLGGLTDPTEGSVEIDGVDAADLARGEISAHVGVVPQTAWLFAASVRDNLQLQGHPRERRPYTEPEIWRALAAAGAADVVRALPDGLDTRVGERGARLSGGQRQRLCLARALLRDPRALLLDDATSALDPAVERGVLDTVARLRGQVSILIVGGRPSSVLIADRVAFLRGGRLVATGTHAALHAAEPDYRHILDAYVQQDARGAHA</sequence>
<feature type="transmembrane region" description="Helical" evidence="7">
    <location>
        <begin position="55"/>
        <end position="75"/>
    </location>
</feature>
<dbReference type="PROSITE" id="PS50893">
    <property type="entry name" value="ABC_TRANSPORTER_2"/>
    <property type="match status" value="1"/>
</dbReference>
<keyword evidence="6 7" id="KW-0472">Membrane</keyword>
<dbReference type="GO" id="GO:0005886">
    <property type="term" value="C:plasma membrane"/>
    <property type="evidence" value="ECO:0007669"/>
    <property type="project" value="UniProtKB-SubCell"/>
</dbReference>
<dbReference type="SUPFAM" id="SSF52540">
    <property type="entry name" value="P-loop containing nucleoside triphosphate hydrolases"/>
    <property type="match status" value="1"/>
</dbReference>
<dbReference type="InterPro" id="IPR011527">
    <property type="entry name" value="ABC1_TM_dom"/>
</dbReference>
<dbReference type="PANTHER" id="PTHR24221">
    <property type="entry name" value="ATP-BINDING CASSETTE SUB-FAMILY B"/>
    <property type="match status" value="1"/>
</dbReference>
<dbReference type="Gene3D" id="3.40.50.300">
    <property type="entry name" value="P-loop containing nucleotide triphosphate hydrolases"/>
    <property type="match status" value="1"/>
</dbReference>
<dbReference type="SUPFAM" id="SSF90123">
    <property type="entry name" value="ABC transporter transmembrane region"/>
    <property type="match status" value="1"/>
</dbReference>
<evidence type="ECO:0000259" key="9">
    <source>
        <dbReference type="PROSITE" id="PS50929"/>
    </source>
</evidence>
<feature type="domain" description="ABC transporter" evidence="8">
    <location>
        <begin position="333"/>
        <end position="571"/>
    </location>
</feature>
<evidence type="ECO:0000259" key="8">
    <source>
        <dbReference type="PROSITE" id="PS50893"/>
    </source>
</evidence>
<keyword evidence="5 7" id="KW-1133">Transmembrane helix</keyword>
<dbReference type="Pfam" id="PF00664">
    <property type="entry name" value="ABC_membrane"/>
    <property type="match status" value="1"/>
</dbReference>
<evidence type="ECO:0000256" key="1">
    <source>
        <dbReference type="ARBA" id="ARBA00004651"/>
    </source>
</evidence>
<dbReference type="OrthoDB" id="9806127at2"/>
<evidence type="ECO:0000313" key="11">
    <source>
        <dbReference type="Proteomes" id="UP000234331"/>
    </source>
</evidence>
<dbReference type="InterPro" id="IPR003593">
    <property type="entry name" value="AAA+_ATPase"/>
</dbReference>
<keyword evidence="11" id="KW-1185">Reference proteome</keyword>
<dbReference type="GO" id="GO:0140359">
    <property type="term" value="F:ABC-type transporter activity"/>
    <property type="evidence" value="ECO:0007669"/>
    <property type="project" value="InterPro"/>
</dbReference>
<dbReference type="InterPro" id="IPR003439">
    <property type="entry name" value="ABC_transporter-like_ATP-bd"/>
</dbReference>
<dbReference type="GO" id="GO:0016887">
    <property type="term" value="F:ATP hydrolysis activity"/>
    <property type="evidence" value="ECO:0007669"/>
    <property type="project" value="InterPro"/>
</dbReference>
<dbReference type="GO" id="GO:0034040">
    <property type="term" value="F:ATPase-coupled lipid transmembrane transporter activity"/>
    <property type="evidence" value="ECO:0007669"/>
    <property type="project" value="TreeGrafter"/>
</dbReference>
<dbReference type="InterPro" id="IPR036640">
    <property type="entry name" value="ABC1_TM_sf"/>
</dbReference>
<evidence type="ECO:0000313" key="10">
    <source>
        <dbReference type="EMBL" id="SNQ49348.1"/>
    </source>
</evidence>
<dbReference type="InterPro" id="IPR017871">
    <property type="entry name" value="ABC_transporter-like_CS"/>
</dbReference>
<accession>A0A2I2KUL1</accession>
<reference evidence="10 11" key="1">
    <citation type="submission" date="2017-06" db="EMBL/GenBank/DDBJ databases">
        <authorList>
            <person name="Kim H.J."/>
            <person name="Triplett B.A."/>
        </authorList>
    </citation>
    <scope>NUCLEOTIDE SEQUENCE [LARGE SCALE GENOMIC DNA]</scope>
    <source>
        <strain evidence="10">FRACA_ARgP5</strain>
    </source>
</reference>
<dbReference type="Gene3D" id="1.20.1560.10">
    <property type="entry name" value="ABC transporter type 1, transmembrane domain"/>
    <property type="match status" value="1"/>
</dbReference>
<proteinExistence type="predicted"/>
<dbReference type="PANTHER" id="PTHR24221:SF654">
    <property type="entry name" value="ATP-BINDING CASSETTE SUB-FAMILY B MEMBER 6"/>
    <property type="match status" value="1"/>
</dbReference>